<proteinExistence type="predicted"/>
<evidence type="ECO:0000259" key="4">
    <source>
        <dbReference type="Pfam" id="PF01915"/>
    </source>
</evidence>
<evidence type="ECO:0000313" key="5">
    <source>
        <dbReference type="EMBL" id="CAH8386563.1"/>
    </source>
</evidence>
<dbReference type="InterPro" id="IPR036881">
    <property type="entry name" value="Glyco_hydro_3_C_sf"/>
</dbReference>
<evidence type="ECO:0000256" key="3">
    <source>
        <dbReference type="SAM" id="MobiDB-lite"/>
    </source>
</evidence>
<dbReference type="AlphaFoldDB" id="A0ABC8LSZ2"/>
<feature type="domain" description="Glycoside hydrolase family 3 C-terminal" evidence="4">
    <location>
        <begin position="55"/>
        <end position="281"/>
    </location>
</feature>
<dbReference type="Proteomes" id="UP001642260">
    <property type="component" value="Unassembled WGS sequence"/>
</dbReference>
<organism evidence="5 6">
    <name type="scientific">Eruca vesicaria subsp. sativa</name>
    <name type="common">Garden rocket</name>
    <name type="synonym">Eruca sativa</name>
    <dbReference type="NCBI Taxonomy" id="29727"/>
    <lineage>
        <taxon>Eukaryota</taxon>
        <taxon>Viridiplantae</taxon>
        <taxon>Streptophyta</taxon>
        <taxon>Embryophyta</taxon>
        <taxon>Tracheophyta</taxon>
        <taxon>Spermatophyta</taxon>
        <taxon>Magnoliopsida</taxon>
        <taxon>eudicotyledons</taxon>
        <taxon>Gunneridae</taxon>
        <taxon>Pentapetalae</taxon>
        <taxon>rosids</taxon>
        <taxon>malvids</taxon>
        <taxon>Brassicales</taxon>
        <taxon>Brassicaceae</taxon>
        <taxon>Brassiceae</taxon>
        <taxon>Eruca</taxon>
    </lineage>
</organism>
<keyword evidence="2" id="KW-0326">Glycosidase</keyword>
<dbReference type="PANTHER" id="PTHR30620:SF35">
    <property type="entry name" value="GLYCOSYL HYDROLASE FAMILY PROTEIN"/>
    <property type="match status" value="1"/>
</dbReference>
<evidence type="ECO:0000256" key="1">
    <source>
        <dbReference type="ARBA" id="ARBA00022801"/>
    </source>
</evidence>
<protein>
    <recommendedName>
        <fullName evidence="4">Glycoside hydrolase family 3 C-terminal domain-containing protein</fullName>
    </recommendedName>
</protein>
<keyword evidence="6" id="KW-1185">Reference proteome</keyword>
<reference evidence="5 6" key="1">
    <citation type="submission" date="2022-03" db="EMBL/GenBank/DDBJ databases">
        <authorList>
            <person name="Macdonald S."/>
            <person name="Ahmed S."/>
            <person name="Newling K."/>
        </authorList>
    </citation>
    <scope>NUCLEOTIDE SEQUENCE [LARGE SCALE GENOMIC DNA]</scope>
</reference>
<dbReference type="GO" id="GO:0016798">
    <property type="term" value="F:hydrolase activity, acting on glycosyl bonds"/>
    <property type="evidence" value="ECO:0007669"/>
    <property type="project" value="UniProtKB-KW"/>
</dbReference>
<gene>
    <name evidence="5" type="ORF">ERUC_LOCUS39046</name>
</gene>
<dbReference type="Gene3D" id="3.40.50.1700">
    <property type="entry name" value="Glycoside hydrolase family 3 C-terminal domain"/>
    <property type="match status" value="1"/>
</dbReference>
<evidence type="ECO:0000313" key="6">
    <source>
        <dbReference type="Proteomes" id="UP001642260"/>
    </source>
</evidence>
<dbReference type="InterPro" id="IPR036962">
    <property type="entry name" value="Glyco_hydro_3_N_sf"/>
</dbReference>
<feature type="region of interest" description="Disordered" evidence="3">
    <location>
        <begin position="1"/>
        <end position="33"/>
    </location>
</feature>
<dbReference type="InterPro" id="IPR002772">
    <property type="entry name" value="Glyco_hydro_3_C"/>
</dbReference>
<dbReference type="SUPFAM" id="SSF52279">
    <property type="entry name" value="Beta-D-glucan exohydrolase, C-terminal domain"/>
    <property type="match status" value="1"/>
</dbReference>
<feature type="compositionally biased region" description="Low complexity" evidence="3">
    <location>
        <begin position="1"/>
        <end position="15"/>
    </location>
</feature>
<dbReference type="PANTHER" id="PTHR30620">
    <property type="entry name" value="PERIPLASMIC BETA-GLUCOSIDASE-RELATED"/>
    <property type="match status" value="1"/>
</dbReference>
<evidence type="ECO:0000256" key="2">
    <source>
        <dbReference type="ARBA" id="ARBA00023295"/>
    </source>
</evidence>
<dbReference type="InterPro" id="IPR051915">
    <property type="entry name" value="Cellulose_Degrad_GH3"/>
</dbReference>
<sequence>MVGSGAPQRAAAAASMRRRKPSGSSSGGGASGGAAGSMLQHGFVILDWQGVDKTSSQPHSSYTASVQAAIQAGIHMVMVPFNFNEFINDLMSLVKNKVIPITQIDDAVSRILLVMFTMGLFENPLADYSFSNELGSQLLIKAQKLIFNENPDAGFIKSNNFSYAIIAVGEPPYAETDGDSDKLTMMDPGPAIVTSTCQAIKCVVVVVSGRPLVMEPYVASIEALVAAWLPGTEGQGITDALFGDHGFSGKLPITWFRNTEQLRMSYGDLHYDPLFAYGSGLVTESVASIVAR</sequence>
<dbReference type="Gene3D" id="3.20.20.300">
    <property type="entry name" value="Glycoside hydrolase, family 3, N-terminal domain"/>
    <property type="match status" value="1"/>
</dbReference>
<dbReference type="EMBL" id="CAKOAT010710710">
    <property type="protein sequence ID" value="CAH8386563.1"/>
    <property type="molecule type" value="Genomic_DNA"/>
</dbReference>
<dbReference type="Pfam" id="PF01915">
    <property type="entry name" value="Glyco_hydro_3_C"/>
    <property type="match status" value="1"/>
</dbReference>
<keyword evidence="1" id="KW-0378">Hydrolase</keyword>
<name>A0ABC8LSZ2_ERUVS</name>
<comment type="caution">
    <text evidence="5">The sequence shown here is derived from an EMBL/GenBank/DDBJ whole genome shotgun (WGS) entry which is preliminary data.</text>
</comment>
<accession>A0ABC8LSZ2</accession>